<dbReference type="SUPFAM" id="SSF48452">
    <property type="entry name" value="TPR-like"/>
    <property type="match status" value="2"/>
</dbReference>
<comment type="catalytic activity">
    <reaction evidence="2">
        <text>2 GTP = 3',3'-c-di-GMP + 2 diphosphate</text>
        <dbReference type="Rhea" id="RHEA:24898"/>
        <dbReference type="ChEBI" id="CHEBI:33019"/>
        <dbReference type="ChEBI" id="CHEBI:37565"/>
        <dbReference type="ChEBI" id="CHEBI:58805"/>
        <dbReference type="EC" id="2.7.7.65"/>
    </reaction>
</comment>
<dbReference type="InterPro" id="IPR043128">
    <property type="entry name" value="Rev_trsase/Diguanyl_cyclase"/>
</dbReference>
<dbReference type="EC" id="2.7.7.65" evidence="1"/>
<dbReference type="Pfam" id="PF13181">
    <property type="entry name" value="TPR_8"/>
    <property type="match status" value="1"/>
</dbReference>
<dbReference type="InterPro" id="IPR050469">
    <property type="entry name" value="Diguanylate_Cyclase"/>
</dbReference>
<dbReference type="Gene3D" id="1.25.40.10">
    <property type="entry name" value="Tetratricopeptide repeat domain"/>
    <property type="match status" value="2"/>
</dbReference>
<feature type="chain" id="PRO_5046191508" description="diguanylate cyclase" evidence="4">
    <location>
        <begin position="26"/>
        <end position="600"/>
    </location>
</feature>
<dbReference type="SUPFAM" id="SSF55073">
    <property type="entry name" value="Nucleotide cyclase"/>
    <property type="match status" value="1"/>
</dbReference>
<dbReference type="EMBL" id="JALJYF010000002">
    <property type="protein sequence ID" value="MCP1727757.1"/>
    <property type="molecule type" value="Genomic_DNA"/>
</dbReference>
<keyword evidence="4" id="KW-0732">Signal</keyword>
<gene>
    <name evidence="6" type="ORF">J2T60_001757</name>
</gene>
<accession>A0ABT1G8W9</accession>
<dbReference type="Gene3D" id="3.30.70.270">
    <property type="match status" value="1"/>
</dbReference>
<name>A0ABT1G8W9_9GAMM</name>
<proteinExistence type="predicted"/>
<feature type="signal peptide" evidence="4">
    <location>
        <begin position="1"/>
        <end position="25"/>
    </location>
</feature>
<dbReference type="InterPro" id="IPR019734">
    <property type="entry name" value="TPR_rpt"/>
</dbReference>
<dbReference type="Pfam" id="PF13424">
    <property type="entry name" value="TPR_12"/>
    <property type="match status" value="1"/>
</dbReference>
<keyword evidence="3" id="KW-1133">Transmembrane helix</keyword>
<evidence type="ECO:0000259" key="5">
    <source>
        <dbReference type="PROSITE" id="PS50887"/>
    </source>
</evidence>
<dbReference type="InterPro" id="IPR011990">
    <property type="entry name" value="TPR-like_helical_dom_sf"/>
</dbReference>
<dbReference type="InterPro" id="IPR000160">
    <property type="entry name" value="GGDEF_dom"/>
</dbReference>
<feature type="domain" description="GGDEF" evidence="5">
    <location>
        <begin position="467"/>
        <end position="598"/>
    </location>
</feature>
<dbReference type="SMART" id="SM00028">
    <property type="entry name" value="TPR"/>
    <property type="match status" value="6"/>
</dbReference>
<keyword evidence="3" id="KW-0812">Transmembrane</keyword>
<dbReference type="Pfam" id="PF00990">
    <property type="entry name" value="GGDEF"/>
    <property type="match status" value="1"/>
</dbReference>
<sequence>MNASVLPMTLLWLCLLLVLPYQSHASQVAEPVSALLTDAGEESDSNAALPLLEEALALARSLENPAGEAQALLQIANIQRDQGRREAALMTLSAVKALALRSGDERLHAEAEHVRATVYLDAGDFEEALRLNQAVLRLAEGIEDQVLLAAANNTAGNLHFSLGDSEQARRYYYRALEGYEALEDQGRYGIMLGNIGNTFNDDGDYESALPYHQRSLALMQELDRPTSAAYQQVNICNTLISMESLERAVEYCRQGIETLEGSGHFRALHYAYNRLADLYLKLDQPEQVEALYIAALELSRELEARPQLVDSHRALSEFYESVGDYARALVHARDHFSVHSELMDAQRQEAILEAEEAFQAEQRQQRIEHLELDAELREMTLRNRQILSIVGFALFLLASLVAVLAWRAYRIRRVSGERIEKKNQELSRALDMIQQLARQDPLTGLANRRHILEVVKAEQSRGKRSEKPITLALYDIDHFKLLNDTHGHHVGDQVLVALSKRVQSQLRASDCLCRWGGEEFLLLMPETDLEQAGVVTEKIREIVEAEPFDTDAGPLSVRITIGVAQLSGSDLTEAVRHADHAMYEGKAKGRNRVVMKGQGG</sequence>
<dbReference type="Proteomes" id="UP001523550">
    <property type="component" value="Unassembled WGS sequence"/>
</dbReference>
<dbReference type="InterPro" id="IPR029787">
    <property type="entry name" value="Nucleotide_cyclase"/>
</dbReference>
<dbReference type="PROSITE" id="PS50887">
    <property type="entry name" value="GGDEF"/>
    <property type="match status" value="1"/>
</dbReference>
<evidence type="ECO:0000256" key="2">
    <source>
        <dbReference type="ARBA" id="ARBA00034247"/>
    </source>
</evidence>
<dbReference type="SMART" id="SM00267">
    <property type="entry name" value="GGDEF"/>
    <property type="match status" value="1"/>
</dbReference>
<comment type="caution">
    <text evidence="6">The sequence shown here is derived from an EMBL/GenBank/DDBJ whole genome shotgun (WGS) entry which is preliminary data.</text>
</comment>
<evidence type="ECO:0000256" key="4">
    <source>
        <dbReference type="SAM" id="SignalP"/>
    </source>
</evidence>
<feature type="transmembrane region" description="Helical" evidence="3">
    <location>
        <begin position="386"/>
        <end position="409"/>
    </location>
</feature>
<dbReference type="PANTHER" id="PTHR45138">
    <property type="entry name" value="REGULATORY COMPONENTS OF SENSORY TRANSDUCTION SYSTEM"/>
    <property type="match status" value="1"/>
</dbReference>
<reference evidence="6 7" key="1">
    <citation type="submission" date="2022-03" db="EMBL/GenBank/DDBJ databases">
        <title>Genomic Encyclopedia of Type Strains, Phase III (KMG-III): the genomes of soil and plant-associated and newly described type strains.</title>
        <authorList>
            <person name="Whitman W."/>
        </authorList>
    </citation>
    <scope>NUCLEOTIDE SEQUENCE [LARGE SCALE GENOMIC DNA]</scope>
    <source>
        <strain evidence="6 7">BSker1</strain>
    </source>
</reference>
<evidence type="ECO:0000313" key="7">
    <source>
        <dbReference type="Proteomes" id="UP001523550"/>
    </source>
</evidence>
<protein>
    <recommendedName>
        <fullName evidence="1">diguanylate cyclase</fullName>
        <ecNumber evidence="1">2.7.7.65</ecNumber>
    </recommendedName>
</protein>
<keyword evidence="3" id="KW-0472">Membrane</keyword>
<dbReference type="NCBIfam" id="TIGR00254">
    <property type="entry name" value="GGDEF"/>
    <property type="match status" value="1"/>
</dbReference>
<dbReference type="CDD" id="cd01949">
    <property type="entry name" value="GGDEF"/>
    <property type="match status" value="1"/>
</dbReference>
<dbReference type="PANTHER" id="PTHR45138:SF9">
    <property type="entry name" value="DIGUANYLATE CYCLASE DGCM-RELATED"/>
    <property type="match status" value="1"/>
</dbReference>
<dbReference type="RefSeq" id="WP_253448490.1">
    <property type="nucleotide sequence ID" value="NZ_JALJYF010000002.1"/>
</dbReference>
<evidence type="ECO:0000256" key="1">
    <source>
        <dbReference type="ARBA" id="ARBA00012528"/>
    </source>
</evidence>
<keyword evidence="7" id="KW-1185">Reference proteome</keyword>
<organism evidence="6 7">
    <name type="scientific">Natronospira proteinivora</name>
    <dbReference type="NCBI Taxonomy" id="1807133"/>
    <lineage>
        <taxon>Bacteria</taxon>
        <taxon>Pseudomonadati</taxon>
        <taxon>Pseudomonadota</taxon>
        <taxon>Gammaproteobacteria</taxon>
        <taxon>Natronospirales</taxon>
        <taxon>Natronospiraceae</taxon>
        <taxon>Natronospira</taxon>
    </lineage>
</organism>
<evidence type="ECO:0000313" key="6">
    <source>
        <dbReference type="EMBL" id="MCP1727757.1"/>
    </source>
</evidence>
<evidence type="ECO:0000256" key="3">
    <source>
        <dbReference type="SAM" id="Phobius"/>
    </source>
</evidence>